<reference evidence="1 2" key="1">
    <citation type="journal article" name="Nat. Commun.">
        <title>Undinarchaeota illuminate DPANN phylogeny and the impact of gene transfer on archaeal evolution.</title>
        <authorList>
            <person name="Dombrowski N."/>
            <person name="Williams T.A."/>
            <person name="Sun J."/>
            <person name="Woodcroft B.J."/>
            <person name="Lee J.H."/>
            <person name="Minh B.Q."/>
            <person name="Rinke C."/>
            <person name="Spang A."/>
        </authorList>
    </citation>
    <scope>NUCLEOTIDE SEQUENCE [LARGE SCALE GENOMIC DNA]</scope>
    <source>
        <strain evidence="1">MAG_bin1129</strain>
    </source>
</reference>
<protein>
    <submittedName>
        <fullName evidence="1">Uncharacterized protein</fullName>
    </submittedName>
</protein>
<evidence type="ECO:0000313" key="1">
    <source>
        <dbReference type="EMBL" id="HIK00409.1"/>
    </source>
</evidence>
<dbReference type="EMBL" id="DVAB01000023">
    <property type="protein sequence ID" value="HIK00409.1"/>
    <property type="molecule type" value="Genomic_DNA"/>
</dbReference>
<evidence type="ECO:0000313" key="2">
    <source>
        <dbReference type="Proteomes" id="UP000646946"/>
    </source>
</evidence>
<dbReference type="Proteomes" id="UP000646946">
    <property type="component" value="Unassembled WGS sequence"/>
</dbReference>
<dbReference type="AlphaFoldDB" id="A0A832V007"/>
<gene>
    <name evidence="1" type="ORF">H1016_02605</name>
</gene>
<accession>A0A832V007</accession>
<sequence>MKKMLFLVLILSMVIFLAKPANAQVVRCTLGPVGVVNDVGPDMKTHSKATWYFSCHNITKNFGQMTKMVYNIPLTDVGNFEASDNLGTMKVLEGPAYATASTGERESTLGVIFRKPIFLTDEDISYFIITEFDSFTLVSAGENGTFSIMPGKQLSSPKVTIVTGGVTETIYPVERVNYELKLPSDASVQTLTSGCSLSGGQISCQNLNQTVFNALEIRWSKPAGGSGLFGKIRQNIGNLLPGLTNVFKGIGSSLAKLVKGK</sequence>
<organism evidence="1 2">
    <name type="scientific">Candidatus Naiadarchaeum limnaeum</name>
    <dbReference type="NCBI Taxonomy" id="2756139"/>
    <lineage>
        <taxon>Archaea</taxon>
        <taxon>Candidatus Undinarchaeota</taxon>
        <taxon>Candidatus Undinarchaeia</taxon>
        <taxon>Candidatus Naiadarchaeales</taxon>
        <taxon>Candidatus Naiadarchaeaceae</taxon>
        <taxon>Candidatus Naiadarchaeum</taxon>
    </lineage>
</organism>
<proteinExistence type="predicted"/>
<comment type="caution">
    <text evidence="1">The sequence shown here is derived from an EMBL/GenBank/DDBJ whole genome shotgun (WGS) entry which is preliminary data.</text>
</comment>
<name>A0A832V007_9ARCH</name>
<keyword evidence="2" id="KW-1185">Reference proteome</keyword>